<gene>
    <name evidence="2" type="ORF">BACUNI_02765</name>
</gene>
<keyword evidence="1" id="KW-0472">Membrane</keyword>
<evidence type="ECO:0000313" key="2">
    <source>
        <dbReference type="EMBL" id="EDO53487.1"/>
    </source>
</evidence>
<accession>A0ABC9N9Q3</accession>
<feature type="transmembrane region" description="Helical" evidence="1">
    <location>
        <begin position="6"/>
        <end position="23"/>
    </location>
</feature>
<sequence>MSLDKAYFLYIIYRISVVNSVFFHKMGRQFLFLTNC</sequence>
<keyword evidence="3" id="KW-1185">Reference proteome</keyword>
<organism evidence="2 3">
    <name type="scientific">Bacteroides uniformis (strain ATCC 8492 / DSM 6597 / CCUG 4942 / CIP 103695 / JCM 5828 / KCTC 5204 / NCTC 13054 / VPI 0061)</name>
    <dbReference type="NCBI Taxonomy" id="411479"/>
    <lineage>
        <taxon>Bacteria</taxon>
        <taxon>Pseudomonadati</taxon>
        <taxon>Bacteroidota</taxon>
        <taxon>Bacteroidia</taxon>
        <taxon>Bacteroidales</taxon>
        <taxon>Bacteroidaceae</taxon>
        <taxon>Bacteroides</taxon>
    </lineage>
</organism>
<dbReference type="AlphaFoldDB" id="A0ABC9N9Q3"/>
<name>A0ABC9N9Q3_BACUC</name>
<proteinExistence type="predicted"/>
<dbReference type="Proteomes" id="UP000004110">
    <property type="component" value="Unassembled WGS sequence"/>
</dbReference>
<keyword evidence="1" id="KW-0812">Transmembrane</keyword>
<dbReference type="EMBL" id="AAYH02000045">
    <property type="protein sequence ID" value="EDO53487.1"/>
    <property type="molecule type" value="Genomic_DNA"/>
</dbReference>
<comment type="caution">
    <text evidence="2">The sequence shown here is derived from an EMBL/GenBank/DDBJ whole genome shotgun (WGS) entry which is preliminary data.</text>
</comment>
<protein>
    <submittedName>
        <fullName evidence="2">Uncharacterized protein</fullName>
    </submittedName>
</protein>
<evidence type="ECO:0000256" key="1">
    <source>
        <dbReference type="SAM" id="Phobius"/>
    </source>
</evidence>
<keyword evidence="1" id="KW-1133">Transmembrane helix</keyword>
<evidence type="ECO:0000313" key="3">
    <source>
        <dbReference type="Proteomes" id="UP000004110"/>
    </source>
</evidence>
<reference evidence="2" key="2">
    <citation type="submission" date="2013-11" db="EMBL/GenBank/DDBJ databases">
        <title>Draft genome sequence of Bacteroides uniformis (ATCC 8492).</title>
        <authorList>
            <person name="Sudarsanam P."/>
            <person name="Ley R."/>
            <person name="Guruge J."/>
            <person name="Turnbaugh P.J."/>
            <person name="Mahowald M."/>
            <person name="Liep D."/>
            <person name="Gordon J."/>
        </authorList>
    </citation>
    <scope>NUCLEOTIDE SEQUENCE</scope>
    <source>
        <strain evidence="2">ATCC 8492</strain>
    </source>
</reference>
<reference evidence="2" key="1">
    <citation type="submission" date="2007-06" db="EMBL/GenBank/DDBJ databases">
        <authorList>
            <person name="Fulton L."/>
            <person name="Clifton S."/>
            <person name="Fulton B."/>
            <person name="Xu J."/>
            <person name="Minx P."/>
            <person name="Pepin K.H."/>
            <person name="Johnson M."/>
            <person name="Thiruvilangam P."/>
            <person name="Bhonagiri V."/>
            <person name="Nash W.E."/>
            <person name="Mardis E.R."/>
            <person name="Wilson R.K."/>
        </authorList>
    </citation>
    <scope>NUCLEOTIDE SEQUENCE [LARGE SCALE GENOMIC DNA]</scope>
    <source>
        <strain evidence="2">ATCC 8492</strain>
    </source>
</reference>